<keyword evidence="1" id="KW-1133">Transmembrane helix</keyword>
<dbReference type="RefSeq" id="WP_134695601.1">
    <property type="nucleotide sequence ID" value="NZ_QORJ01000021.1"/>
</dbReference>
<evidence type="ECO:0000313" key="2">
    <source>
        <dbReference type="EMBL" id="TFF76504.1"/>
    </source>
</evidence>
<dbReference type="OrthoDB" id="7068002at2"/>
<protein>
    <submittedName>
        <fullName evidence="3">Type II secretion system protein</fullName>
    </submittedName>
</protein>
<keyword evidence="1" id="KW-0472">Membrane</keyword>
<dbReference type="Proteomes" id="UP000297720">
    <property type="component" value="Unassembled WGS sequence"/>
</dbReference>
<dbReference type="AlphaFoldDB" id="A0A5F0KB29"/>
<organism evidence="3 5">
    <name type="scientific">Aeromonas taiwanensis</name>
    <dbReference type="NCBI Taxonomy" id="633417"/>
    <lineage>
        <taxon>Bacteria</taxon>
        <taxon>Pseudomonadati</taxon>
        <taxon>Pseudomonadota</taxon>
        <taxon>Gammaproteobacteria</taxon>
        <taxon>Aeromonadales</taxon>
        <taxon>Aeromonadaceae</taxon>
        <taxon>Aeromonas</taxon>
    </lineage>
</organism>
<feature type="transmembrane region" description="Helical" evidence="1">
    <location>
        <begin position="7"/>
        <end position="28"/>
    </location>
</feature>
<sequence length="306" mass="33376">MRKSQSGFTLIELSIVLPVLIFVSMIVYNEMRQQRIDSAAEQQGLRIAELFSKAAERYQFTSKSNNTVTPTNFPSSIQVLINEGYIRNCTVSDASAGNCRPMTETLWGDAISVRTYGVAGNPTIPRFELTIPLAKVPADQRNDVAAGLLSSLPFATVSGTNIVTEIGRPGTEVAHDNFYMLDGSRALKGNMNAAGYAIENVKDLSISGLTNRTVLSGLAWGNVQQNNQIVSLVSCPTNRGTRKVNVIPLSYSKNGFPFNKMGAVEGRFDGTRAYVRIWETDQNGTQAWFIPAPPNASVLVQQQCSK</sequence>
<dbReference type="InterPro" id="IPR012902">
    <property type="entry name" value="N_methyl_site"/>
</dbReference>
<evidence type="ECO:0000313" key="3">
    <source>
        <dbReference type="EMBL" id="TFF80952.1"/>
    </source>
</evidence>
<dbReference type="Proteomes" id="UP000297914">
    <property type="component" value="Unassembled WGS sequence"/>
</dbReference>
<dbReference type="EMBL" id="QORL01000017">
    <property type="protein sequence ID" value="TFF76504.1"/>
    <property type="molecule type" value="Genomic_DNA"/>
</dbReference>
<comment type="caution">
    <text evidence="3">The sequence shown here is derived from an EMBL/GenBank/DDBJ whole genome shotgun (WGS) entry which is preliminary data.</text>
</comment>
<evidence type="ECO:0000313" key="5">
    <source>
        <dbReference type="Proteomes" id="UP000297914"/>
    </source>
</evidence>
<evidence type="ECO:0000256" key="1">
    <source>
        <dbReference type="SAM" id="Phobius"/>
    </source>
</evidence>
<keyword evidence="4" id="KW-1185">Reference proteome</keyword>
<evidence type="ECO:0000313" key="4">
    <source>
        <dbReference type="Proteomes" id="UP000297720"/>
    </source>
</evidence>
<accession>A0A5F0KB29</accession>
<dbReference type="EMBL" id="QORK01000017">
    <property type="protein sequence ID" value="TFF80952.1"/>
    <property type="molecule type" value="Genomic_DNA"/>
</dbReference>
<dbReference type="NCBIfam" id="TIGR02532">
    <property type="entry name" value="IV_pilin_GFxxxE"/>
    <property type="match status" value="1"/>
</dbReference>
<keyword evidence="1" id="KW-0812">Transmembrane</keyword>
<proteinExistence type="predicted"/>
<gene>
    <name evidence="2" type="ORF">DRM93_09370</name>
    <name evidence="3" type="ORF">DRM94_09370</name>
</gene>
<name>A0A5F0KB29_9GAMM</name>
<reference evidence="3 5" key="1">
    <citation type="submission" date="2018-06" db="EMBL/GenBank/DDBJ databases">
        <title>Occurrence of a novel blaKPC-2- and qnrS2- harbouring IncP6 plasmid from Aeromonas taiwanensis isolates recovered from the river sediments.</title>
        <authorList>
            <person name="Zheng B."/>
            <person name="Yu X."/>
            <person name="Xiao Y."/>
        </authorList>
    </citation>
    <scope>NUCLEOTIDE SEQUENCE [LARGE SCALE GENOMIC DNA]</scope>
    <source>
        <strain evidence="2 4">1713</strain>
        <strain evidence="3 5">198</strain>
    </source>
</reference>